<gene>
    <name evidence="2" type="ORF">UV8b_07912</name>
</gene>
<organism evidence="2 3">
    <name type="scientific">Ustilaginoidea virens</name>
    <name type="common">Rice false smut fungus</name>
    <name type="synonym">Villosiclava virens</name>
    <dbReference type="NCBI Taxonomy" id="1159556"/>
    <lineage>
        <taxon>Eukaryota</taxon>
        <taxon>Fungi</taxon>
        <taxon>Dikarya</taxon>
        <taxon>Ascomycota</taxon>
        <taxon>Pezizomycotina</taxon>
        <taxon>Sordariomycetes</taxon>
        <taxon>Hypocreomycetidae</taxon>
        <taxon>Hypocreales</taxon>
        <taxon>Clavicipitaceae</taxon>
        <taxon>Ustilaginoidea</taxon>
    </lineage>
</organism>
<proteinExistence type="predicted"/>
<keyword evidence="1" id="KW-1133">Transmembrane helix</keyword>
<keyword evidence="3" id="KW-1185">Reference proteome</keyword>
<evidence type="ECO:0000313" key="3">
    <source>
        <dbReference type="Proteomes" id="UP000027002"/>
    </source>
</evidence>
<dbReference type="EMBL" id="CP072759">
    <property type="protein sequence ID" value="QUC23671.1"/>
    <property type="molecule type" value="Genomic_DNA"/>
</dbReference>
<dbReference type="OrthoDB" id="10041630at2759"/>
<dbReference type="AlphaFoldDB" id="A0A8E5ML16"/>
<feature type="transmembrane region" description="Helical" evidence="1">
    <location>
        <begin position="283"/>
        <end position="308"/>
    </location>
</feature>
<dbReference type="GeneID" id="66068689"/>
<feature type="transmembrane region" description="Helical" evidence="1">
    <location>
        <begin position="53"/>
        <end position="74"/>
    </location>
</feature>
<sequence>MPHHNGMLRDKFNLWTSKIEPNAVIRGAQLTFVGAHRALQNPEIFTTEHYTQVAYAIIAGIVIRFLVVIPIVAVKLSLRVISLVYSLDNVFWDNTILEWLNFTGEHILQVPFFLMTVMRYFVPTLDNLFMQSLNWVDTTYMRKHIYDSPNDLRELYYPNLRSYHLENQFRSNRYRTAFANFLFKYARRAWLSIVIYTLSYLPVIGTLVLPMASFYSFKKAAGFAPAALIFGIGILLPRDFLIIFLQTYYSSRNLMRELLEPYFSRVHFTSEEKKNWFRNREGVLFGFALGFYMLMKVPLMGVLIYGIAEASTAYLITKITDPPPLPPLMRKYAISQQTWQNKHQFLHLKIQDIDNIQRKPVFKASMKE</sequence>
<keyword evidence="1" id="KW-0812">Transmembrane</keyword>
<reference evidence="2" key="1">
    <citation type="submission" date="2020-03" db="EMBL/GenBank/DDBJ databases">
        <title>A mixture of massive structural variations and highly conserved coding sequences in Ustilaginoidea virens genome.</title>
        <authorList>
            <person name="Zhang K."/>
            <person name="Zhao Z."/>
            <person name="Zhang Z."/>
            <person name="Li Y."/>
            <person name="Hsiang T."/>
            <person name="Sun W."/>
        </authorList>
    </citation>
    <scope>NUCLEOTIDE SEQUENCE</scope>
    <source>
        <strain evidence="2">UV-8b</strain>
    </source>
</reference>
<feature type="transmembrane region" description="Helical" evidence="1">
    <location>
        <begin position="193"/>
        <end position="217"/>
    </location>
</feature>
<accession>A0A8E5ML16</accession>
<dbReference type="PANTHER" id="PTHR38421">
    <property type="entry name" value="TRANSMEMBRANE PROTEIN USGS"/>
    <property type="match status" value="1"/>
</dbReference>
<keyword evidence="1" id="KW-0472">Membrane</keyword>
<dbReference type="PANTHER" id="PTHR38421:SF1">
    <property type="entry name" value="TRANSMEMBRANE PROTEIN"/>
    <property type="match status" value="1"/>
</dbReference>
<evidence type="ECO:0000313" key="2">
    <source>
        <dbReference type="EMBL" id="QUC23671.1"/>
    </source>
</evidence>
<dbReference type="Proteomes" id="UP000027002">
    <property type="component" value="Chromosome 7"/>
</dbReference>
<evidence type="ECO:0008006" key="4">
    <source>
        <dbReference type="Google" id="ProtNLM"/>
    </source>
</evidence>
<dbReference type="KEGG" id="uvi:66068689"/>
<dbReference type="RefSeq" id="XP_043001344.1">
    <property type="nucleotide sequence ID" value="XM_043145409.1"/>
</dbReference>
<protein>
    <recommendedName>
        <fullName evidence="4">Transmembrane protein UsgS</fullName>
    </recommendedName>
</protein>
<feature type="transmembrane region" description="Helical" evidence="1">
    <location>
        <begin position="223"/>
        <end position="245"/>
    </location>
</feature>
<name>A0A8E5ML16_USTVR</name>
<evidence type="ECO:0000256" key="1">
    <source>
        <dbReference type="SAM" id="Phobius"/>
    </source>
</evidence>